<comment type="caution">
    <text evidence="2">The sequence shown here is derived from an EMBL/GenBank/DDBJ whole genome shotgun (WGS) entry which is preliminary data.</text>
</comment>
<dbReference type="AlphaFoldDB" id="A0A918CPU5"/>
<dbReference type="EMBL" id="BMSX01000014">
    <property type="protein sequence ID" value="GGR32250.1"/>
    <property type="molecule type" value="Genomic_DNA"/>
</dbReference>
<evidence type="ECO:0000256" key="1">
    <source>
        <dbReference type="SAM" id="MobiDB-lite"/>
    </source>
</evidence>
<feature type="compositionally biased region" description="Pro residues" evidence="1">
    <location>
        <begin position="169"/>
        <end position="184"/>
    </location>
</feature>
<dbReference type="RefSeq" id="WP_189940469.1">
    <property type="nucleotide sequence ID" value="NZ_BMSX01000014.1"/>
</dbReference>
<feature type="compositionally biased region" description="Basic residues" evidence="1">
    <location>
        <begin position="192"/>
        <end position="212"/>
    </location>
</feature>
<feature type="region of interest" description="Disordered" evidence="1">
    <location>
        <begin position="163"/>
        <end position="212"/>
    </location>
</feature>
<name>A0A918CPU5_9ACTN</name>
<proteinExistence type="predicted"/>
<evidence type="ECO:0000313" key="2">
    <source>
        <dbReference type="EMBL" id="GGR32250.1"/>
    </source>
</evidence>
<evidence type="ECO:0000313" key="3">
    <source>
        <dbReference type="Proteomes" id="UP000658320"/>
    </source>
</evidence>
<accession>A0A918CPU5</accession>
<sequence length="212" mass="23178">MTTSKFVDHELKADEGRIGPHDHLTRAEVLALLPTSPSWPSRDSKADRDRGHMRLLNAAKILDWLADHPGDGWQERWRAAGADSGKAFVLAAVLGDSASQRNGLVAGLNCLMMSRIVLPGYAFLRGYKALRLFKDVQQTFPGGVREVSLGHLRAPLRNPLQARACLHPLPGPPDGSSPTAPPPGDHPEPPRAHSRGPRQRLARRGRRTSSQL</sequence>
<protein>
    <submittedName>
        <fullName evidence="2">Uncharacterized protein</fullName>
    </submittedName>
</protein>
<reference evidence="2" key="2">
    <citation type="submission" date="2020-09" db="EMBL/GenBank/DDBJ databases">
        <authorList>
            <person name="Sun Q."/>
            <person name="Ohkuma M."/>
        </authorList>
    </citation>
    <scope>NUCLEOTIDE SEQUENCE</scope>
    <source>
        <strain evidence="2">JCM 4346</strain>
    </source>
</reference>
<reference evidence="2" key="1">
    <citation type="journal article" date="2014" name="Int. J. Syst. Evol. Microbiol.">
        <title>Complete genome sequence of Corynebacterium casei LMG S-19264T (=DSM 44701T), isolated from a smear-ripened cheese.</title>
        <authorList>
            <consortium name="US DOE Joint Genome Institute (JGI-PGF)"/>
            <person name="Walter F."/>
            <person name="Albersmeier A."/>
            <person name="Kalinowski J."/>
            <person name="Ruckert C."/>
        </authorList>
    </citation>
    <scope>NUCLEOTIDE SEQUENCE</scope>
    <source>
        <strain evidence="2">JCM 4346</strain>
    </source>
</reference>
<dbReference type="Proteomes" id="UP000658320">
    <property type="component" value="Unassembled WGS sequence"/>
</dbReference>
<keyword evidence="3" id="KW-1185">Reference proteome</keyword>
<gene>
    <name evidence="2" type="ORF">GCM10010251_55440</name>
</gene>
<organism evidence="2 3">
    <name type="scientific">Streptomyces aurantiogriseus</name>
    <dbReference type="NCBI Taxonomy" id="66870"/>
    <lineage>
        <taxon>Bacteria</taxon>
        <taxon>Bacillati</taxon>
        <taxon>Actinomycetota</taxon>
        <taxon>Actinomycetes</taxon>
        <taxon>Kitasatosporales</taxon>
        <taxon>Streptomycetaceae</taxon>
        <taxon>Streptomyces</taxon>
    </lineage>
</organism>